<dbReference type="Pfam" id="PF09810">
    <property type="entry name" value="Exo5"/>
    <property type="match status" value="4"/>
</dbReference>
<accession>A0A4S8ISK2</accession>
<comment type="similarity">
    <text evidence="1">Belongs to the EXO5 family.</text>
</comment>
<evidence type="ECO:0000256" key="1">
    <source>
        <dbReference type="ARBA" id="ARBA00009797"/>
    </source>
</evidence>
<organism evidence="3 4">
    <name type="scientific">Musa balbisiana</name>
    <name type="common">Banana</name>
    <dbReference type="NCBI Taxonomy" id="52838"/>
    <lineage>
        <taxon>Eukaryota</taxon>
        <taxon>Viridiplantae</taxon>
        <taxon>Streptophyta</taxon>
        <taxon>Embryophyta</taxon>
        <taxon>Tracheophyta</taxon>
        <taxon>Spermatophyta</taxon>
        <taxon>Magnoliopsida</taxon>
        <taxon>Liliopsida</taxon>
        <taxon>Zingiberales</taxon>
        <taxon>Musaceae</taxon>
        <taxon>Musa</taxon>
    </lineage>
</organism>
<sequence length="591" mass="65594">MSTSAAPSCSSSPSLNVTGIAVTATAKDDVHVPVEIVSEEEMAFLEAALASTRSVLSSSPSPFFSSACSSASRFALLSPLPSVLSHSCRPQSLATTPNIEDFVPPKSSLLRRFRSRRGLSVTDVIGTEWCEKQMEFALTHGKPKRTVAMKAGSDRHSQLEMEVVGNSNTFHLKTGCGEGQFGDPRYPDGDMSTSAAPSCSSSPSLNVPGIAVTATAKDDVHVPVEIVSEEEMAFLEAALASTRSVLSSSPSPFFSSACSSASRFALLSPLPSVLSHSCRPQSLATTPNIEDFVPPKSSLLRRFRSRRGLSVTDVIGTEWCEKQMEFALTHGKPKRTVAMKAGSDRHSQLEMEVVEKVEIRTESVEEYWAIQLMNFIVGAHQLLFEGLTRELPVVGIIEDTWMVGVIDEIRLSRDEDTVCTFLVDTKTRYKATMPSEAQRRNARLQLMCYKYLWDNLVTTNFPMEEFFDHFKLDRLYILSGDIKEHIASLGFDFKMLEDVFTYFQNTSCMLSSSHEQLLLRYELQSDHSLLGEDSFLYDAGWFQKQIHKCLEFWLGDREASFVSDDEKWKCNFCKFTSICPLSSTTSSKSAK</sequence>
<gene>
    <name evidence="3" type="ORF">C4D60_Mb06t33720</name>
</gene>
<evidence type="ECO:0000313" key="4">
    <source>
        <dbReference type="Proteomes" id="UP000317650"/>
    </source>
</evidence>
<dbReference type="GO" id="GO:0045145">
    <property type="term" value="F:single-stranded DNA 5'-3' DNA exonuclease activity"/>
    <property type="evidence" value="ECO:0007669"/>
    <property type="project" value="InterPro"/>
</dbReference>
<reference evidence="3 4" key="1">
    <citation type="journal article" date="2019" name="Nat. Plants">
        <title>Genome sequencing of Musa balbisiana reveals subgenome evolution and function divergence in polyploid bananas.</title>
        <authorList>
            <person name="Yao X."/>
        </authorList>
    </citation>
    <scope>NUCLEOTIDE SEQUENCE [LARGE SCALE GENOMIC DNA]</scope>
    <source>
        <strain evidence="4">cv. DH-PKW</strain>
        <tissue evidence="3">Leaves</tissue>
    </source>
</reference>
<keyword evidence="4" id="KW-1185">Reference proteome</keyword>
<dbReference type="AlphaFoldDB" id="A0A4S8ISK2"/>
<protein>
    <recommendedName>
        <fullName evidence="5">Exonuclease V, chloroplastic</fullName>
    </recommendedName>
</protein>
<evidence type="ECO:0008006" key="5">
    <source>
        <dbReference type="Google" id="ProtNLM"/>
    </source>
</evidence>
<comment type="caution">
    <text evidence="3">The sequence shown here is derived from an EMBL/GenBank/DDBJ whole genome shotgun (WGS) entry which is preliminary data.</text>
</comment>
<dbReference type="Proteomes" id="UP000317650">
    <property type="component" value="Chromosome 6"/>
</dbReference>
<feature type="region of interest" description="Disordered" evidence="2">
    <location>
        <begin position="181"/>
        <end position="203"/>
    </location>
</feature>
<dbReference type="Gene3D" id="3.90.320.10">
    <property type="match status" value="1"/>
</dbReference>
<dbReference type="GO" id="GO:0005634">
    <property type="term" value="C:nucleus"/>
    <property type="evidence" value="ECO:0007669"/>
    <property type="project" value="TreeGrafter"/>
</dbReference>
<dbReference type="PANTHER" id="PTHR14464:SF4">
    <property type="entry name" value="EXONUCLEASE V"/>
    <property type="match status" value="1"/>
</dbReference>
<dbReference type="InterPro" id="IPR011604">
    <property type="entry name" value="PDDEXK-like_dom_sf"/>
</dbReference>
<dbReference type="PANTHER" id="PTHR14464">
    <property type="entry name" value="EXONUCLEASE V"/>
    <property type="match status" value="1"/>
</dbReference>
<dbReference type="STRING" id="52838.A0A4S8ISK2"/>
<feature type="compositionally biased region" description="Low complexity" evidence="2">
    <location>
        <begin position="192"/>
        <end position="203"/>
    </location>
</feature>
<name>A0A4S8ISK2_MUSBA</name>
<proteinExistence type="inferred from homology"/>
<evidence type="ECO:0000313" key="3">
    <source>
        <dbReference type="EMBL" id="THU51690.1"/>
    </source>
</evidence>
<dbReference type="EMBL" id="PYDT01000009">
    <property type="protein sequence ID" value="THU51690.1"/>
    <property type="molecule type" value="Genomic_DNA"/>
</dbReference>
<evidence type="ECO:0000256" key="2">
    <source>
        <dbReference type="SAM" id="MobiDB-lite"/>
    </source>
</evidence>
<dbReference type="GO" id="GO:0036297">
    <property type="term" value="P:interstrand cross-link repair"/>
    <property type="evidence" value="ECO:0007669"/>
    <property type="project" value="TreeGrafter"/>
</dbReference>
<dbReference type="InterPro" id="IPR019190">
    <property type="entry name" value="EXOV"/>
</dbReference>